<feature type="transmembrane region" description="Helical" evidence="7">
    <location>
        <begin position="209"/>
        <end position="228"/>
    </location>
</feature>
<feature type="domain" description="PhoU" evidence="8">
    <location>
        <begin position="344"/>
        <end position="426"/>
    </location>
</feature>
<feature type="transmembrane region" description="Helical" evidence="7">
    <location>
        <begin position="277"/>
        <end position="296"/>
    </location>
</feature>
<keyword evidence="6" id="KW-0175">Coiled coil</keyword>
<evidence type="ECO:0000256" key="1">
    <source>
        <dbReference type="ARBA" id="ARBA00004651"/>
    </source>
</evidence>
<dbReference type="GO" id="GO:0005436">
    <property type="term" value="F:sodium:phosphate symporter activity"/>
    <property type="evidence" value="ECO:0007669"/>
    <property type="project" value="InterPro"/>
</dbReference>
<dbReference type="RefSeq" id="WP_212658755.1">
    <property type="nucleotide sequence ID" value="NZ_JAGXTP010000001.1"/>
</dbReference>
<keyword evidence="5 7" id="KW-0472">Membrane</keyword>
<feature type="transmembrane region" description="Helical" evidence="7">
    <location>
        <begin position="48"/>
        <end position="74"/>
    </location>
</feature>
<comment type="subcellular location">
    <subcellularLocation>
        <location evidence="1">Cell membrane</location>
        <topology evidence="1">Multi-pass membrane protein</topology>
    </subcellularLocation>
</comment>
<evidence type="ECO:0000256" key="3">
    <source>
        <dbReference type="ARBA" id="ARBA00022692"/>
    </source>
</evidence>
<dbReference type="PANTHER" id="PTHR10010">
    <property type="entry name" value="SOLUTE CARRIER FAMILY 34 SODIUM PHOSPHATE , MEMBER 2-RELATED"/>
    <property type="match status" value="1"/>
</dbReference>
<evidence type="ECO:0000256" key="4">
    <source>
        <dbReference type="ARBA" id="ARBA00022989"/>
    </source>
</evidence>
<dbReference type="PANTHER" id="PTHR10010:SF46">
    <property type="entry name" value="SODIUM-DEPENDENT PHOSPHATE TRANSPORT PROTEIN 2B"/>
    <property type="match status" value="1"/>
</dbReference>
<dbReference type="GO" id="GO:0044341">
    <property type="term" value="P:sodium-dependent phosphate transport"/>
    <property type="evidence" value="ECO:0007669"/>
    <property type="project" value="InterPro"/>
</dbReference>
<sequence>MYLIAIQLIAAIVLLLWAVRMVRTAVERAYSPQLKRLLAHADSSRISAAGAGTLMAIALQSSTAVAALAASFAAGGLMEGATGLALMLGAYFGSAIIASVLSFDLTLLTPPLIIVGGLLFLRGNSRQTKQLGRLILGVAFVLLSLEMVSQATAPWRGSSLFEAAIGYLQGDLWTSFFVAALITWISYSSVATILVIITFGSAGVIPFEVAAAFVLGANLGGTLIAVGMTRGADVRARRMALGALALRGGAALICLAAFQVLHGYLGALPGTVGQQASLLHIGFNAAVLLLGLPLTGPLARATERFVAEAVVPGDFNVARMRTPALQADNQTNPDLALASVTRELLRMSETVEVMLQPIMEIYQSADKAASRRVKTLELDVNQANREIKLFLTRLKWDAMTPAQTRRASDLINFAIGLEQAGDIITKQMLKLADQKFERRLSFSPQGWQELTDLHARVLENMQLAANVLVSEDTESARELVAEKEEINSMERSSMSQHFARLRAGNSTSMQTSDLHLETIHALRRINSLLSGIGYSILSDNGELLRSKLVNAP</sequence>
<evidence type="ECO:0000313" key="9">
    <source>
        <dbReference type="EMBL" id="MBS3849269.1"/>
    </source>
</evidence>
<dbReference type="GO" id="GO:0005886">
    <property type="term" value="C:plasma membrane"/>
    <property type="evidence" value="ECO:0007669"/>
    <property type="project" value="UniProtKB-SubCell"/>
</dbReference>
<reference evidence="9" key="1">
    <citation type="submission" date="2021-04" db="EMBL/GenBank/DDBJ databases">
        <title>Devosia litorisediminis sp. nov., isolated from a sand dune.</title>
        <authorList>
            <person name="Park S."/>
            <person name="Yoon J.-H."/>
        </authorList>
    </citation>
    <scope>NUCLEOTIDE SEQUENCE</scope>
    <source>
        <strain evidence="9">BSSL-BM10</strain>
    </source>
</reference>
<name>A0A942EBE1_9HYPH</name>
<evidence type="ECO:0000256" key="7">
    <source>
        <dbReference type="SAM" id="Phobius"/>
    </source>
</evidence>
<organism evidence="9 10">
    <name type="scientific">Devosia litorisediminis</name>
    <dbReference type="NCBI Taxonomy" id="2829817"/>
    <lineage>
        <taxon>Bacteria</taxon>
        <taxon>Pseudomonadati</taxon>
        <taxon>Pseudomonadota</taxon>
        <taxon>Alphaproteobacteria</taxon>
        <taxon>Hyphomicrobiales</taxon>
        <taxon>Devosiaceae</taxon>
        <taxon>Devosia</taxon>
    </lineage>
</organism>
<accession>A0A942EBE1</accession>
<dbReference type="Gene3D" id="1.20.58.220">
    <property type="entry name" value="Phosphate transport system protein phou homolog 2, domain 2"/>
    <property type="match status" value="1"/>
</dbReference>
<dbReference type="NCBIfam" id="NF037997">
    <property type="entry name" value="Na_Pi_symport"/>
    <property type="match status" value="1"/>
</dbReference>
<dbReference type="Pfam" id="PF02690">
    <property type="entry name" value="Na_Pi_cotrans"/>
    <property type="match status" value="2"/>
</dbReference>
<dbReference type="Pfam" id="PF01895">
    <property type="entry name" value="PhoU"/>
    <property type="match status" value="1"/>
</dbReference>
<protein>
    <submittedName>
        <fullName evidence="9">Na/Pi cotransporter family protein</fullName>
    </submittedName>
</protein>
<feature type="transmembrane region" description="Helical" evidence="7">
    <location>
        <begin position="173"/>
        <end position="197"/>
    </location>
</feature>
<evidence type="ECO:0000256" key="5">
    <source>
        <dbReference type="ARBA" id="ARBA00023136"/>
    </source>
</evidence>
<feature type="coiled-coil region" evidence="6">
    <location>
        <begin position="366"/>
        <end position="393"/>
    </location>
</feature>
<keyword evidence="10" id="KW-1185">Reference proteome</keyword>
<evidence type="ECO:0000256" key="6">
    <source>
        <dbReference type="SAM" id="Coils"/>
    </source>
</evidence>
<gene>
    <name evidence="9" type="ORF">KD146_11230</name>
</gene>
<feature type="transmembrane region" description="Helical" evidence="7">
    <location>
        <begin position="81"/>
        <end position="99"/>
    </location>
</feature>
<keyword evidence="4 7" id="KW-1133">Transmembrane helix</keyword>
<proteinExistence type="predicted"/>
<dbReference type="InterPro" id="IPR003841">
    <property type="entry name" value="Na/Pi_transpt"/>
</dbReference>
<evidence type="ECO:0000256" key="2">
    <source>
        <dbReference type="ARBA" id="ARBA00022475"/>
    </source>
</evidence>
<evidence type="ECO:0000259" key="8">
    <source>
        <dbReference type="Pfam" id="PF01895"/>
    </source>
</evidence>
<dbReference type="InterPro" id="IPR026022">
    <property type="entry name" value="PhoU_dom"/>
</dbReference>
<feature type="transmembrane region" description="Helical" evidence="7">
    <location>
        <begin position="240"/>
        <end position="265"/>
    </location>
</feature>
<dbReference type="SUPFAM" id="SSF109755">
    <property type="entry name" value="PhoU-like"/>
    <property type="match status" value="1"/>
</dbReference>
<comment type="caution">
    <text evidence="9">The sequence shown here is derived from an EMBL/GenBank/DDBJ whole genome shotgun (WGS) entry which is preliminary data.</text>
</comment>
<dbReference type="InterPro" id="IPR038078">
    <property type="entry name" value="PhoU-like_sf"/>
</dbReference>
<dbReference type="AlphaFoldDB" id="A0A942EBE1"/>
<keyword evidence="3 7" id="KW-0812">Transmembrane</keyword>
<dbReference type="EMBL" id="JAGXTP010000001">
    <property type="protein sequence ID" value="MBS3849269.1"/>
    <property type="molecule type" value="Genomic_DNA"/>
</dbReference>
<dbReference type="Proteomes" id="UP000678281">
    <property type="component" value="Unassembled WGS sequence"/>
</dbReference>
<keyword evidence="2" id="KW-1003">Cell membrane</keyword>
<evidence type="ECO:0000313" key="10">
    <source>
        <dbReference type="Proteomes" id="UP000678281"/>
    </source>
</evidence>